<dbReference type="InterPro" id="IPR032869">
    <property type="entry name" value="WHH_dom_containing"/>
</dbReference>
<evidence type="ECO:0000259" key="6">
    <source>
        <dbReference type="Pfam" id="PF25023"/>
    </source>
</evidence>
<dbReference type="InterPro" id="IPR038765">
    <property type="entry name" value="Papain-like_cys_pep_sf"/>
</dbReference>
<evidence type="ECO:0000256" key="3">
    <source>
        <dbReference type="SAM" id="Phobius"/>
    </source>
</evidence>
<dbReference type="Pfam" id="PF05593">
    <property type="entry name" value="RHS_repeat"/>
    <property type="match status" value="4"/>
</dbReference>
<dbReference type="eggNOG" id="COG3209">
    <property type="taxonomic scope" value="Bacteria"/>
</dbReference>
<dbReference type="InterPro" id="IPR002931">
    <property type="entry name" value="Transglutaminase-like"/>
</dbReference>
<dbReference type="EMBL" id="CP002738">
    <property type="protein sequence ID" value="AEG00906.1"/>
    <property type="molecule type" value="Genomic_DNA"/>
</dbReference>
<protein>
    <submittedName>
        <fullName evidence="7">RHS repeat-associated core domain protein</fullName>
    </submittedName>
</protein>
<accession>F9ZWQ9</accession>
<feature type="domain" description="Transglutaminase-like" evidence="4">
    <location>
        <begin position="310"/>
        <end position="443"/>
    </location>
</feature>
<evidence type="ECO:0000259" key="4">
    <source>
        <dbReference type="Pfam" id="PF01841"/>
    </source>
</evidence>
<dbReference type="STRING" id="857087.Metme_2515"/>
<sequence>MQNNAPRKMSRLPITVVLAIASIAVLAGLYVGKQTADSVAPMASLGSADTQTAKPTKQRTGAAKPDFDTIAEAMAATYIGDGRASETENWSKGIASESHDTQQLLSEFSSTYRPNNLSPQTEQLRQKRDSFLSYRSQIEAWLASRDMENSGLAEQVRDRFEQLDAAFDKALNAKTDADRQRSEVNLQSLLQRLASPAVEVRGRPQPTFTQQAPTTLTPDDTPNAFPPVYTAPAGESASLNRFPDHSTTADESVGKILDILGIGAAQASQPQAASPEADACGFQPEDLGDALPEVDLNAPETLALAEKLQYSPVKIYEYVKNHIEFQPYLGSLKGAAATLVSGSGNATDQASLLIALLRTAKIPARYVQGEIRFPSNDQRLLDWLGVKAAAGAANRLSAGQIPKTWNASNISFTHVWVEACVPYGNYRGSRNDDSSFHWIPLDPSFKEMSYTDETTIADLPNFNFDYNAYLSKRTTVMPHEALLDQMEAALGKSLVHGGGYRGTIFQRHIDILPSTLPYEVKNFKDWGNGYSETASLPDSHRYFAQVTVKNQAGAALAPTVNRPMAELAASRLTLSFVQTNASNTATGDVAAWQSGTAMDVPCDPTGSAYQQTLVRPVIRQDGEDITPPGIYGSVGFCSVYNQLTLRLSLNNATINQVDYNNIGAHNYHALQIYAFQVSDELLEIRSAKLLDAVNADADPNLHIDDTLGEYLHVAGLKYMDYTSSAAKAVGRLYGETGDSGNHIGLTSTAMKVEYVFDLPFAVSRKGLLVDVPGGSVRTRNIVNGGVNYEAYLLSGYSSSAYESYIWQEQAHVDAVSTVRGLQFANDTGLPVVVLNSSADVDTLLNIDCATSPINQNYSAATKQLLKNLFINNSYFKITLPRCLINYDGWGGAVWVAEKATLDGQGNIQPNTTATTSYTISGEYLTAQGGYSLASPISNTYSSWLNTGYQGVFNSATSSVLAVGSVSNNNIKLSTPDFGLGSNTGFVAGNTTVGGDPVNLVSGNLYHPERDFAIKGRGGLDMVFERNYNSNVRKDGPLGYGWTHSFNHQLLFFDEDANGLVDTAIWLDGSGAANRLSIAETTDGVALNASFMPQTGLHVTAKRESNGEYSLKEKSGLTFYFQNVSGTSGQTASLTRVVDRNDNVLGFDYSGENLSRVTDGIGRTLNFWYDNGDNHITRITDWTGRTYRYGYDSQGDLVKYETPDAVAGLRDGSTTYSYYQATDGTNLEHALKSYTRPNGNAMRFEYYANGKTFRHTDSEGHSYTFRYNKFRRETTTVDERGVSQTHLFNEWGQPLQQLQGDGSRLIYEYTDSANPLSETRRRDALGHAVQYAYDAAGNVTAMTQPDGSTVTYEDYNAFNLPAKTKDANGNYTLYRYDARGNRTDTIALKPGVNTDTPTPAQIAAWIIQNYDESGNLTRSKRVRDFTTQAGPYIDYGYDDSALNPVTIERCGLQQLGAALVDQCISASQSFDNLGRPTRGIDARFYPAETSYSADGQLTRATDGLRQWRDFAYDNNGNPVGVSLAGFDAQGNYGLLQQAVMEYDTLDRRIVQRDTAGHATRIAYDETGNVAKLTNPDGYSVSFEYDAVGRPTRAFDALGNAVATEYDQAGRPLKVTDPNGLVTQYTYYGASGNGRLQRLTSPDGSYTDYSYDANGNVVRSVDNGGRETLTDYDALRRPVKTVGPVHDALGLTGIRQVTEIEYSSLGDVQTVRAGYRAANGTETLNIQANFVYDDFGRVIEQSDALGHTTRWVYDEHGQPIRRESPNGHIVEWEYDNSRNGLLTRQTAKLNDTDPAPHVTDYTYDALGQVLSVAAPEVGYQYTYDNAQRLETVTDSRGGKTLTYRHSPGGLIDSLEDNEGGRQDFLYDAVGRLSAIRAADGGQTRFIYDAGGRLRETAMPNGYSSLYRYNAGGRLEELVNRMAGGAEVSRHAYSYDAQGRRDSHLEIIDGTATDYRYQYDTLDRLRNVLTQDGGTSTQVEAYQYDAFGNRRQRTAQDGGVYRYLYDAAQQLTQVRSGSDTGAVLAGYSYDAAGNQTQRSGSADLALTYDALDRLAEAAGTGMATESYRYDHRGRRVETVSGGTATRYVYAGRDIWSEYGADWNNAQAHYVHAGLDHPLLRITASGTAYYHADGLGSVVATSNGSGVITASARYDAFGRTLAQTGGIPRYGYAGREPDATGLIYYRARYYDPALGRFAQRDPAGFADGINPYAYVGNSPVNFRDPLGLSKAKPVVVAASAFAGTSKISGYLDAFQTGLDVVGLVPGLGEPVDLVNGTIYAARGDKVNAGLSYAAAIPFAGWGATIGKFANKVDNAIGVRKASGGVDFVGSPDLYPVKPGQSNIVSIEYTGTRNRDFGAANEAAGFGNRQKPPSGYSWHHLDDYEPATNKGTMQLIKREAHEATYPHAGGVSQYEKATGIPYDLSDEARASIRASGTYIPGL</sequence>
<keyword evidence="8" id="KW-1185">Reference proteome</keyword>
<dbReference type="NCBIfam" id="TIGR03696">
    <property type="entry name" value="Rhs_assc_core"/>
    <property type="match status" value="1"/>
</dbReference>
<evidence type="ECO:0000256" key="2">
    <source>
        <dbReference type="SAM" id="MobiDB-lite"/>
    </source>
</evidence>
<dbReference type="Pfam" id="PF25023">
    <property type="entry name" value="TEN_YD-shell"/>
    <property type="match status" value="2"/>
</dbReference>
<dbReference type="Pfam" id="PF01841">
    <property type="entry name" value="Transglut_core"/>
    <property type="match status" value="1"/>
</dbReference>
<gene>
    <name evidence="7" type="ordered locus">Metme_2515</name>
</gene>
<dbReference type="SUPFAM" id="SSF54001">
    <property type="entry name" value="Cysteine proteinases"/>
    <property type="match status" value="1"/>
</dbReference>
<reference key="2">
    <citation type="submission" date="2011-05" db="EMBL/GenBank/DDBJ databases">
        <title>Complete genome sequence of the aerobic marine methanotroph Methylomonas methanica MC09.</title>
        <authorList>
            <person name="Boden R."/>
            <person name="Cunliffe M."/>
            <person name="Scanlan J."/>
            <person name="Moussard H."/>
            <person name="Kits K.D."/>
            <person name="Klotz M."/>
            <person name="Jetten M."/>
            <person name="Vuilleumier S."/>
            <person name="Han J."/>
            <person name="Peters L."/>
            <person name="Mikhailova N."/>
            <person name="Teshima H."/>
            <person name="Tapia R."/>
            <person name="Kyrpides N."/>
            <person name="Ivanova N."/>
            <person name="Pagani I."/>
            <person name="Cheng J.-F."/>
            <person name="Goodwin L."/>
            <person name="Han C."/>
            <person name="Hauser L."/>
            <person name="Land M."/>
            <person name="Lapidus A."/>
            <person name="Lucas S."/>
            <person name="Pitluck S."/>
            <person name="Woyke T."/>
            <person name="Stein L.Y."/>
            <person name="Murrell C."/>
        </authorList>
    </citation>
    <scope>NUCLEOTIDE SEQUENCE</scope>
    <source>
        <strain>MC09</strain>
    </source>
</reference>
<dbReference type="eggNOG" id="COG1305">
    <property type="taxonomic scope" value="Bacteria"/>
</dbReference>
<dbReference type="RefSeq" id="WP_013819142.1">
    <property type="nucleotide sequence ID" value="NC_015572.1"/>
</dbReference>
<dbReference type="Gene3D" id="3.10.620.30">
    <property type="match status" value="1"/>
</dbReference>
<dbReference type="Gene3D" id="2.180.10.10">
    <property type="entry name" value="RHS repeat-associated core"/>
    <property type="match status" value="3"/>
</dbReference>
<dbReference type="InterPro" id="IPR050708">
    <property type="entry name" value="T6SS_VgrG/RHS"/>
</dbReference>
<dbReference type="NCBIfam" id="TIGR01643">
    <property type="entry name" value="YD_repeat_2x"/>
    <property type="match status" value="7"/>
</dbReference>
<feature type="compositionally biased region" description="Polar residues" evidence="2">
    <location>
        <begin position="47"/>
        <end position="59"/>
    </location>
</feature>
<dbReference type="InterPro" id="IPR056823">
    <property type="entry name" value="TEN-like_YD-shell"/>
</dbReference>
<proteinExistence type="predicted"/>
<keyword evidence="3" id="KW-1133">Transmembrane helix</keyword>
<feature type="domain" description="Teneurin-like YD-shell" evidence="6">
    <location>
        <begin position="1923"/>
        <end position="2201"/>
    </location>
</feature>
<dbReference type="HOGENOM" id="CLU_228986_0_0_6"/>
<feature type="compositionally biased region" description="Low complexity" evidence="2">
    <location>
        <begin position="204"/>
        <end position="218"/>
    </location>
</feature>
<dbReference type="InterPro" id="IPR022385">
    <property type="entry name" value="Rhs_assc_core"/>
</dbReference>
<reference evidence="7 8" key="1">
    <citation type="journal article" date="2011" name="J. Bacteriol.">
        <title>Complete Genome Sequence of the Aerobic Marine Methanotroph Methylomonas methanica MC09.</title>
        <authorList>
            <person name="Boden R."/>
            <person name="Cunliffe M."/>
            <person name="Scanlan J."/>
            <person name="Moussard H."/>
            <person name="Kits K.D."/>
            <person name="Klotz M.G."/>
            <person name="Jetten M.S."/>
            <person name="Vuilleumier S."/>
            <person name="Han J."/>
            <person name="Peters L."/>
            <person name="Mikhailova N."/>
            <person name="Teshima H."/>
            <person name="Tapia R."/>
            <person name="Kyrpides N."/>
            <person name="Ivanova N."/>
            <person name="Pagani I."/>
            <person name="Cheng J.F."/>
            <person name="Goodwin L."/>
            <person name="Han C."/>
            <person name="Hauser L."/>
            <person name="Land M.L."/>
            <person name="Lapidus A."/>
            <person name="Lucas S."/>
            <person name="Pitluck S."/>
            <person name="Woyke T."/>
            <person name="Stein L."/>
            <person name="Murrell J.C."/>
        </authorList>
    </citation>
    <scope>NUCLEOTIDE SEQUENCE [LARGE SCALE GENOMIC DNA]</scope>
    <source>
        <strain evidence="7 8">MC09</strain>
    </source>
</reference>
<evidence type="ECO:0000313" key="8">
    <source>
        <dbReference type="Proteomes" id="UP000008888"/>
    </source>
</evidence>
<evidence type="ECO:0000313" key="7">
    <source>
        <dbReference type="EMBL" id="AEG00906.1"/>
    </source>
</evidence>
<dbReference type="KEGG" id="mmt:Metme_2515"/>
<dbReference type="Proteomes" id="UP000008888">
    <property type="component" value="Chromosome"/>
</dbReference>
<keyword evidence="3" id="KW-0812">Transmembrane</keyword>
<reference evidence="8" key="3">
    <citation type="submission" date="2011-05" db="EMBL/GenBank/DDBJ databases">
        <title>Complete sequence of Methylomonas methanica MC09.</title>
        <authorList>
            <consortium name="US DOE Joint Genome Institute"/>
            <person name="Lucas S."/>
            <person name="Han J."/>
            <person name="Lapidus A."/>
            <person name="Cheng J.-F."/>
            <person name="Goodwin L."/>
            <person name="Pitluck S."/>
            <person name="Peters L."/>
            <person name="Mikhailova N."/>
            <person name="Teshima H."/>
            <person name="Han C."/>
            <person name="Tapia R."/>
            <person name="Land M."/>
            <person name="Hauser L."/>
            <person name="Kyrpides N."/>
            <person name="Ivanova N."/>
            <person name="Pagani I."/>
            <person name="Stein L."/>
            <person name="Woyke T."/>
        </authorList>
    </citation>
    <scope>NUCLEOTIDE SEQUENCE [LARGE SCALE GENOMIC DNA]</scope>
    <source>
        <strain evidence="8">MC09</strain>
    </source>
</reference>
<feature type="region of interest" description="Disordered" evidence="2">
    <location>
        <begin position="45"/>
        <end position="65"/>
    </location>
</feature>
<dbReference type="Pfam" id="PF14414">
    <property type="entry name" value="WHH"/>
    <property type="match status" value="1"/>
</dbReference>
<keyword evidence="1" id="KW-0677">Repeat</keyword>
<dbReference type="CDD" id="cd20745">
    <property type="entry name" value="FIX_RhsA_AHH_HNH-like"/>
    <property type="match status" value="1"/>
</dbReference>
<dbReference type="PANTHER" id="PTHR32305:SF15">
    <property type="entry name" value="PROTEIN RHSA-RELATED"/>
    <property type="match status" value="1"/>
</dbReference>
<dbReference type="PANTHER" id="PTHR32305">
    <property type="match status" value="1"/>
</dbReference>
<organism evidence="7 8">
    <name type="scientific">Methylomonas methanica (strain DSM 25384 / MC09)</name>
    <dbReference type="NCBI Taxonomy" id="857087"/>
    <lineage>
        <taxon>Bacteria</taxon>
        <taxon>Pseudomonadati</taxon>
        <taxon>Pseudomonadota</taxon>
        <taxon>Gammaproteobacteria</taxon>
        <taxon>Methylococcales</taxon>
        <taxon>Methylococcaceae</taxon>
        <taxon>Methylomonas</taxon>
    </lineage>
</organism>
<name>F9ZWQ9_METMM</name>
<evidence type="ECO:0000256" key="1">
    <source>
        <dbReference type="ARBA" id="ARBA00022737"/>
    </source>
</evidence>
<feature type="domain" description="Teneurin-like YD-shell" evidence="6">
    <location>
        <begin position="1767"/>
        <end position="1912"/>
    </location>
</feature>
<dbReference type="InterPro" id="IPR031325">
    <property type="entry name" value="RHS_repeat"/>
</dbReference>
<keyword evidence="3" id="KW-0472">Membrane</keyword>
<feature type="domain" description="DUF6531" evidence="5">
    <location>
        <begin position="994"/>
        <end position="1071"/>
    </location>
</feature>
<dbReference type="InterPro" id="IPR006530">
    <property type="entry name" value="YD"/>
</dbReference>
<dbReference type="Pfam" id="PF20148">
    <property type="entry name" value="DUF6531"/>
    <property type="match status" value="1"/>
</dbReference>
<feature type="region of interest" description="Disordered" evidence="2">
    <location>
        <begin position="201"/>
        <end position="235"/>
    </location>
</feature>
<feature type="transmembrane region" description="Helical" evidence="3">
    <location>
        <begin position="12"/>
        <end position="32"/>
    </location>
</feature>
<dbReference type="OrthoDB" id="5573232at2"/>
<evidence type="ECO:0000259" key="5">
    <source>
        <dbReference type="Pfam" id="PF20148"/>
    </source>
</evidence>
<dbReference type="InterPro" id="IPR045351">
    <property type="entry name" value="DUF6531"/>
</dbReference>